<feature type="compositionally biased region" description="Polar residues" evidence="5">
    <location>
        <begin position="589"/>
        <end position="598"/>
    </location>
</feature>
<evidence type="ECO:0000256" key="2">
    <source>
        <dbReference type="ARBA" id="ARBA00022692"/>
    </source>
</evidence>
<feature type="compositionally biased region" description="Basic and acidic residues" evidence="5">
    <location>
        <begin position="239"/>
        <end position="251"/>
    </location>
</feature>
<evidence type="ECO:0000313" key="8">
    <source>
        <dbReference type="Proteomes" id="UP000510686"/>
    </source>
</evidence>
<evidence type="ECO:0000256" key="6">
    <source>
        <dbReference type="SAM" id="Phobius"/>
    </source>
</evidence>
<dbReference type="KEGG" id="mbrn:26245621"/>
<dbReference type="AlphaFoldDB" id="A0A7D5V0I6"/>
<dbReference type="EMBL" id="CP058936">
    <property type="protein sequence ID" value="QLI71714.1"/>
    <property type="molecule type" value="Genomic_DNA"/>
</dbReference>
<dbReference type="RefSeq" id="XP_014541758.1">
    <property type="nucleotide sequence ID" value="XM_014686272.1"/>
</dbReference>
<comment type="subcellular location">
    <subcellularLocation>
        <location evidence="1">Membrane</location>
        <topology evidence="1">Multi-pass membrane protein</topology>
    </subcellularLocation>
</comment>
<feature type="compositionally biased region" description="Pro residues" evidence="5">
    <location>
        <begin position="606"/>
        <end position="617"/>
    </location>
</feature>
<dbReference type="OrthoDB" id="2354757at2759"/>
<feature type="compositionally biased region" description="Polar residues" evidence="5">
    <location>
        <begin position="630"/>
        <end position="641"/>
    </location>
</feature>
<feature type="transmembrane region" description="Helical" evidence="6">
    <location>
        <begin position="151"/>
        <end position="172"/>
    </location>
</feature>
<evidence type="ECO:0000256" key="4">
    <source>
        <dbReference type="ARBA" id="ARBA00023136"/>
    </source>
</evidence>
<evidence type="ECO:0000256" key="3">
    <source>
        <dbReference type="ARBA" id="ARBA00022989"/>
    </source>
</evidence>
<accession>A0A7D5V0I6</accession>
<feature type="compositionally biased region" description="Gly residues" evidence="5">
    <location>
        <begin position="331"/>
        <end position="363"/>
    </location>
</feature>
<keyword evidence="4 6" id="KW-0472">Membrane</keyword>
<dbReference type="Pfam" id="PF06687">
    <property type="entry name" value="SUR7"/>
    <property type="match status" value="1"/>
</dbReference>
<keyword evidence="2 6" id="KW-0812">Transmembrane</keyword>
<proteinExistence type="predicted"/>
<feature type="region of interest" description="Disordered" evidence="5">
    <location>
        <begin position="239"/>
        <end position="314"/>
    </location>
</feature>
<protein>
    <submittedName>
        <fullName evidence="7">pH-response regulator protein palI/prr-5</fullName>
    </submittedName>
</protein>
<sequence>MIRPATPLSVLLFAAFVLLLFSVISIPVTKFVPLGSFGDVKYGVFGYCQGEECTNIAIGYPRDGALTDETQKFDLPSSVRHTLSAILVIHPVAALLTLIMFCLAIAAHLHSASHSSRYLLVVSVFTLITFLVCVAGFVVDVLLFIPHLAWGTYMVLAASIVLAICTFGSFAMRRTTVSRKARQKRIAENGDMSGESYYNRDGQVKAAAIFASQPTFSAVGGGNLGTDSLPAFAVFESQSQRKDDQVSDEKIPLTQRSPVERSATTVHNDMANAREATSLANSRQSPSRDRYGNPINGPDAYGRERGGGYRGGRGGAYGRGGFDTYGIAGRGRGGGGRGGYGPLPGRGGARGRGGYGLPPRGGRGPPPMGGYANMPPSQHNQRPPENEYAPYGQTQPVQNSLDRGWNGSQPSLAADNNDLPRAESPPPLPGQVAGGSRAPDTDTTTPLSPPPPNAYGQHNLLRDSDVDVAGMVGLQQGRPMLGGGRETIMSDGSKYSTDEPQQYVPPRAAWNQNPGRNSPGAPSPGGQNMLPTTTGSRSDYYEDTNPRFDTTPPSGPVQSHHPSAYPEPLFEDAPATGGRARSPAESERSNFTSISQRGVNPRWEPHPPMPNQAPPNRRPVQVKHQRQDVLLNNNPDFQLPSSRGPGPNRTGTGMIPGSAYPGGAI</sequence>
<keyword evidence="8" id="KW-1185">Reference proteome</keyword>
<evidence type="ECO:0000256" key="1">
    <source>
        <dbReference type="ARBA" id="ARBA00004141"/>
    </source>
</evidence>
<dbReference type="GO" id="GO:0032153">
    <property type="term" value="C:cell division site"/>
    <property type="evidence" value="ECO:0007669"/>
    <property type="project" value="TreeGrafter"/>
</dbReference>
<organism evidence="7 8">
    <name type="scientific">Metarhizium brunneum</name>
    <dbReference type="NCBI Taxonomy" id="500148"/>
    <lineage>
        <taxon>Eukaryota</taxon>
        <taxon>Fungi</taxon>
        <taxon>Dikarya</taxon>
        <taxon>Ascomycota</taxon>
        <taxon>Pezizomycotina</taxon>
        <taxon>Sordariomycetes</taxon>
        <taxon>Hypocreomycetidae</taxon>
        <taxon>Hypocreales</taxon>
        <taxon>Clavicipitaceae</taxon>
        <taxon>Metarhizium</taxon>
    </lineage>
</organism>
<feature type="region of interest" description="Disordered" evidence="5">
    <location>
        <begin position="331"/>
        <end position="665"/>
    </location>
</feature>
<dbReference type="InterPro" id="IPR009571">
    <property type="entry name" value="SUR7/Rim9-like_fungi"/>
</dbReference>
<feature type="transmembrane region" description="Helical" evidence="6">
    <location>
        <begin position="83"/>
        <end position="106"/>
    </location>
</feature>
<keyword evidence="3 6" id="KW-1133">Transmembrane helix</keyword>
<dbReference type="PANTHER" id="PTHR28013">
    <property type="entry name" value="PROTEIN DCV1-RELATED"/>
    <property type="match status" value="1"/>
</dbReference>
<feature type="transmembrane region" description="Helical" evidence="6">
    <location>
        <begin position="118"/>
        <end position="145"/>
    </location>
</feature>
<evidence type="ECO:0000313" key="7">
    <source>
        <dbReference type="EMBL" id="QLI71714.1"/>
    </source>
</evidence>
<dbReference type="PANTHER" id="PTHR28013:SF3">
    <property type="entry name" value="PROTEIN DCV1-RELATED"/>
    <property type="match status" value="1"/>
</dbReference>
<feature type="compositionally biased region" description="Polar residues" evidence="5">
    <location>
        <begin position="547"/>
        <end position="561"/>
    </location>
</feature>
<feature type="compositionally biased region" description="Polar residues" evidence="5">
    <location>
        <begin position="392"/>
        <end position="411"/>
    </location>
</feature>
<name>A0A7D5V0I6_9HYPO</name>
<dbReference type="GO" id="GO:0005886">
    <property type="term" value="C:plasma membrane"/>
    <property type="evidence" value="ECO:0007669"/>
    <property type="project" value="InterPro"/>
</dbReference>
<dbReference type="GeneID" id="26245621"/>
<evidence type="ECO:0000256" key="5">
    <source>
        <dbReference type="SAM" id="MobiDB-lite"/>
    </source>
</evidence>
<gene>
    <name evidence="7" type="primary">prr-5_1</name>
    <name evidence="7" type="ORF">G6M90_00g091040</name>
</gene>
<dbReference type="GO" id="GO:0035838">
    <property type="term" value="C:growing cell tip"/>
    <property type="evidence" value="ECO:0007669"/>
    <property type="project" value="TreeGrafter"/>
</dbReference>
<feature type="compositionally biased region" description="Polar residues" evidence="5">
    <location>
        <begin position="525"/>
        <end position="537"/>
    </location>
</feature>
<dbReference type="InterPro" id="IPR051380">
    <property type="entry name" value="pH-response_reg_palI/RIM9"/>
</dbReference>
<feature type="compositionally biased region" description="Polar residues" evidence="5">
    <location>
        <begin position="254"/>
        <end position="267"/>
    </location>
</feature>
<dbReference type="Proteomes" id="UP000510686">
    <property type="component" value="Chromosome 5"/>
</dbReference>
<reference evidence="7 8" key="1">
    <citation type="submission" date="2020-07" db="EMBL/GenBank/DDBJ databases">
        <title>Telomere length de novo assembly of all 7 chromosomes of the fungus, Metarhizium brunneum, using a novel assembly pipeline.</title>
        <authorList>
            <person name="Saud z."/>
            <person name="Kortsinoglou A."/>
            <person name="Kouvelis V.N."/>
            <person name="Butt T.M."/>
        </authorList>
    </citation>
    <scope>NUCLEOTIDE SEQUENCE [LARGE SCALE GENOMIC DNA]</scope>
    <source>
        <strain evidence="7 8">4556</strain>
    </source>
</reference>